<reference evidence="2" key="1">
    <citation type="journal article" date="2023" name="G3 (Bethesda)">
        <title>Genome assembly and association tests identify interacting loci associated with vigor, precocity, and sex in interspecific pistachio rootstocks.</title>
        <authorList>
            <person name="Palmer W."/>
            <person name="Jacygrad E."/>
            <person name="Sagayaradj S."/>
            <person name="Cavanaugh K."/>
            <person name="Han R."/>
            <person name="Bertier L."/>
            <person name="Beede B."/>
            <person name="Kafkas S."/>
            <person name="Golino D."/>
            <person name="Preece J."/>
            <person name="Michelmore R."/>
        </authorList>
    </citation>
    <scope>NUCLEOTIDE SEQUENCE [LARGE SCALE GENOMIC DNA]</scope>
</reference>
<dbReference type="EMBL" id="CM047748">
    <property type="protein sequence ID" value="KAJ0013942.1"/>
    <property type="molecule type" value="Genomic_DNA"/>
</dbReference>
<keyword evidence="2" id="KW-1185">Reference proteome</keyword>
<organism evidence="1 2">
    <name type="scientific">Pistacia integerrima</name>
    <dbReference type="NCBI Taxonomy" id="434235"/>
    <lineage>
        <taxon>Eukaryota</taxon>
        <taxon>Viridiplantae</taxon>
        <taxon>Streptophyta</taxon>
        <taxon>Embryophyta</taxon>
        <taxon>Tracheophyta</taxon>
        <taxon>Spermatophyta</taxon>
        <taxon>Magnoliopsida</taxon>
        <taxon>eudicotyledons</taxon>
        <taxon>Gunneridae</taxon>
        <taxon>Pentapetalae</taxon>
        <taxon>rosids</taxon>
        <taxon>malvids</taxon>
        <taxon>Sapindales</taxon>
        <taxon>Anacardiaceae</taxon>
        <taxon>Pistacia</taxon>
    </lineage>
</organism>
<comment type="caution">
    <text evidence="1">The sequence shown here is derived from an EMBL/GenBank/DDBJ whole genome shotgun (WGS) entry which is preliminary data.</text>
</comment>
<proteinExistence type="predicted"/>
<dbReference type="Proteomes" id="UP001163603">
    <property type="component" value="Chromosome 13"/>
</dbReference>
<gene>
    <name evidence="1" type="ORF">Pint_20777</name>
</gene>
<name>A0ACC0X9W9_9ROSI</name>
<accession>A0ACC0X9W9</accession>
<sequence>MRTWCAQGLRCRRQSFHLYHPLQGSRRENQIRLRHLLFPVHVTGRESTIVLSDAKSKSLKPSPPLIRANPVSFNSGQVLLRFLKPHLRRKLLI</sequence>
<protein>
    <submittedName>
        <fullName evidence="1">Uncharacterized protein</fullName>
    </submittedName>
</protein>
<evidence type="ECO:0000313" key="1">
    <source>
        <dbReference type="EMBL" id="KAJ0013942.1"/>
    </source>
</evidence>
<evidence type="ECO:0000313" key="2">
    <source>
        <dbReference type="Proteomes" id="UP001163603"/>
    </source>
</evidence>